<comment type="similarity">
    <text evidence="3">Belongs to the GST superfamily. Tau family.</text>
</comment>
<dbReference type="InterPro" id="IPR045073">
    <property type="entry name" value="Omega/Tau-like"/>
</dbReference>
<dbReference type="InterPro" id="IPR036249">
    <property type="entry name" value="Thioredoxin-like_sf"/>
</dbReference>
<dbReference type="CDD" id="cd03058">
    <property type="entry name" value="GST_N_Tau"/>
    <property type="match status" value="1"/>
</dbReference>
<comment type="catalytic activity">
    <reaction evidence="4 5">
        <text>RX + glutathione = an S-substituted glutathione + a halide anion + H(+)</text>
        <dbReference type="Rhea" id="RHEA:16437"/>
        <dbReference type="ChEBI" id="CHEBI:15378"/>
        <dbReference type="ChEBI" id="CHEBI:16042"/>
        <dbReference type="ChEBI" id="CHEBI:17792"/>
        <dbReference type="ChEBI" id="CHEBI:57925"/>
        <dbReference type="ChEBI" id="CHEBI:90779"/>
        <dbReference type="EC" id="2.5.1.18"/>
    </reaction>
</comment>
<dbReference type="FunFam" id="3.40.30.10:FF:000044">
    <property type="entry name" value="Glutathione S-transferase GSTU6"/>
    <property type="match status" value="1"/>
</dbReference>
<dbReference type="SFLD" id="SFLDG01152">
    <property type="entry name" value="Main.3:_Omega-_and_Tau-like"/>
    <property type="match status" value="1"/>
</dbReference>
<dbReference type="Gene3D" id="3.40.30.10">
    <property type="entry name" value="Glutaredoxin"/>
    <property type="match status" value="1"/>
</dbReference>
<dbReference type="InterPro" id="IPR004045">
    <property type="entry name" value="Glutathione_S-Trfase_N"/>
</dbReference>
<evidence type="ECO:0000313" key="8">
    <source>
        <dbReference type="EMBL" id="CAK9134319.1"/>
    </source>
</evidence>
<feature type="domain" description="GST N-terminal" evidence="6">
    <location>
        <begin position="4"/>
        <end position="83"/>
    </location>
</feature>
<dbReference type="SUPFAM" id="SSF47616">
    <property type="entry name" value="GST C-terminal domain-like"/>
    <property type="match status" value="1"/>
</dbReference>
<dbReference type="Gene3D" id="1.20.1050.10">
    <property type="match status" value="1"/>
</dbReference>
<dbReference type="FunFam" id="1.20.1050.10:FF:000016">
    <property type="entry name" value="Glutathione S-transferase U9"/>
    <property type="match status" value="1"/>
</dbReference>
<evidence type="ECO:0000256" key="3">
    <source>
        <dbReference type="ARBA" id="ARBA00025743"/>
    </source>
</evidence>
<dbReference type="PROSITE" id="PS50405">
    <property type="entry name" value="GST_CTER"/>
    <property type="match status" value="1"/>
</dbReference>
<dbReference type="InterPro" id="IPR040079">
    <property type="entry name" value="Glutathione_S-Trfase"/>
</dbReference>
<evidence type="ECO:0000313" key="9">
    <source>
        <dbReference type="Proteomes" id="UP001642360"/>
    </source>
</evidence>
<feature type="domain" description="GST C-terminal" evidence="7">
    <location>
        <begin position="89"/>
        <end position="220"/>
    </location>
</feature>
<dbReference type="PANTHER" id="PTHR11260:SF773">
    <property type="entry name" value="GLUTATHIONE S-TRANSFERASE U26"/>
    <property type="match status" value="1"/>
</dbReference>
<keyword evidence="9" id="KW-1185">Reference proteome</keyword>
<protein>
    <recommendedName>
        <fullName evidence="5">Glutathione S-transferase</fullName>
        <ecNumber evidence="5">2.5.1.18</ecNumber>
    </recommendedName>
</protein>
<sequence length="230" mass="25833">MATSDVKLLGASASPFVNRVQVALNVKSIDYEFIQENLNPKSELLLRSNPVHKKIPVLIHGDKPICESLVIVQYIDEAWTKGPSILPSDPYDRVTAHFWATYIDDKWFPLFMELRMAQGEEEKSVLIEKIVEGLVLLEELFVKGGKGRAFFGGDSIGYLDIALGCSLGWLRMVELTTEVKLLTETKTPKLLEWAERFSSAQAVKNVIPEPEKLIEILKMYQSRAKAAPAN</sequence>
<proteinExistence type="inferred from homology"/>
<evidence type="ECO:0000256" key="2">
    <source>
        <dbReference type="ARBA" id="ARBA00022679"/>
    </source>
</evidence>
<dbReference type="EMBL" id="CAUOFW020000414">
    <property type="protein sequence ID" value="CAK9134319.1"/>
    <property type="molecule type" value="Genomic_DNA"/>
</dbReference>
<evidence type="ECO:0000256" key="4">
    <source>
        <dbReference type="ARBA" id="ARBA00047960"/>
    </source>
</evidence>
<evidence type="ECO:0000259" key="6">
    <source>
        <dbReference type="PROSITE" id="PS50404"/>
    </source>
</evidence>
<accession>A0ABC8QU93</accession>
<name>A0ABC8QU93_9AQUA</name>
<dbReference type="InterPro" id="IPR045074">
    <property type="entry name" value="GST_C_Tau"/>
</dbReference>
<reference evidence="8 9" key="1">
    <citation type="submission" date="2024-02" db="EMBL/GenBank/DDBJ databases">
        <authorList>
            <person name="Vignale AGUSTIN F."/>
            <person name="Sosa J E."/>
            <person name="Modenutti C."/>
        </authorList>
    </citation>
    <scope>NUCLEOTIDE SEQUENCE [LARGE SCALE GENOMIC DNA]</scope>
</reference>
<evidence type="ECO:0000259" key="7">
    <source>
        <dbReference type="PROSITE" id="PS50405"/>
    </source>
</evidence>
<dbReference type="Pfam" id="PF02798">
    <property type="entry name" value="GST_N"/>
    <property type="match status" value="1"/>
</dbReference>
<dbReference type="CDD" id="cd03185">
    <property type="entry name" value="GST_C_Tau"/>
    <property type="match status" value="1"/>
</dbReference>
<gene>
    <name evidence="8" type="ORF">ILEXP_LOCUS1254</name>
</gene>
<dbReference type="AlphaFoldDB" id="A0ABC8QU93"/>
<dbReference type="SUPFAM" id="SSF52833">
    <property type="entry name" value="Thioredoxin-like"/>
    <property type="match status" value="1"/>
</dbReference>
<keyword evidence="1" id="KW-0216">Detoxification</keyword>
<dbReference type="Pfam" id="PF13410">
    <property type="entry name" value="GST_C_2"/>
    <property type="match status" value="1"/>
</dbReference>
<comment type="function">
    <text evidence="5">Is involved in the conjugation of reduced glutathione to a wide number of exogenous and endogenous hydrophobic electrophiles.</text>
</comment>
<dbReference type="SFLD" id="SFLDG00358">
    <property type="entry name" value="Main_(cytGST)"/>
    <property type="match status" value="1"/>
</dbReference>
<keyword evidence="2 5" id="KW-0808">Transferase</keyword>
<dbReference type="InterPro" id="IPR036282">
    <property type="entry name" value="Glutathione-S-Trfase_C_sf"/>
</dbReference>
<dbReference type="InterPro" id="IPR010987">
    <property type="entry name" value="Glutathione-S-Trfase_C-like"/>
</dbReference>
<organism evidence="8 9">
    <name type="scientific">Ilex paraguariensis</name>
    <name type="common">yerba mate</name>
    <dbReference type="NCBI Taxonomy" id="185542"/>
    <lineage>
        <taxon>Eukaryota</taxon>
        <taxon>Viridiplantae</taxon>
        <taxon>Streptophyta</taxon>
        <taxon>Embryophyta</taxon>
        <taxon>Tracheophyta</taxon>
        <taxon>Spermatophyta</taxon>
        <taxon>Magnoliopsida</taxon>
        <taxon>eudicotyledons</taxon>
        <taxon>Gunneridae</taxon>
        <taxon>Pentapetalae</taxon>
        <taxon>asterids</taxon>
        <taxon>campanulids</taxon>
        <taxon>Aquifoliales</taxon>
        <taxon>Aquifoliaceae</taxon>
        <taxon>Ilex</taxon>
    </lineage>
</organism>
<dbReference type="GO" id="GO:0005829">
    <property type="term" value="C:cytosol"/>
    <property type="evidence" value="ECO:0007669"/>
    <property type="project" value="UniProtKB-SubCell"/>
</dbReference>
<dbReference type="PROSITE" id="PS50404">
    <property type="entry name" value="GST_NTER"/>
    <property type="match status" value="1"/>
</dbReference>
<keyword evidence="5" id="KW-0963">Cytoplasm</keyword>
<dbReference type="SFLD" id="SFLDS00019">
    <property type="entry name" value="Glutathione_Transferase_(cytos"/>
    <property type="match status" value="1"/>
</dbReference>
<dbReference type="EC" id="2.5.1.18" evidence="5"/>
<dbReference type="GO" id="GO:0004364">
    <property type="term" value="F:glutathione transferase activity"/>
    <property type="evidence" value="ECO:0007669"/>
    <property type="project" value="UniProtKB-UniRule"/>
</dbReference>
<comment type="subcellular location">
    <subcellularLocation>
        <location evidence="5">Cytoplasm</location>
        <location evidence="5">Cytosol</location>
    </subcellularLocation>
</comment>
<evidence type="ECO:0000256" key="5">
    <source>
        <dbReference type="RuleBase" id="RU369102"/>
    </source>
</evidence>
<dbReference type="PANTHER" id="PTHR11260">
    <property type="entry name" value="GLUTATHIONE S-TRANSFERASE, GST, SUPERFAMILY, GST DOMAIN CONTAINING"/>
    <property type="match status" value="1"/>
</dbReference>
<evidence type="ECO:0000256" key="1">
    <source>
        <dbReference type="ARBA" id="ARBA00022575"/>
    </source>
</evidence>
<comment type="caution">
    <text evidence="8">The sequence shown here is derived from an EMBL/GenBank/DDBJ whole genome shotgun (WGS) entry which is preliminary data.</text>
</comment>
<dbReference type="Proteomes" id="UP001642360">
    <property type="component" value="Unassembled WGS sequence"/>
</dbReference>
<dbReference type="GO" id="GO:0009407">
    <property type="term" value="P:toxin catabolic process"/>
    <property type="evidence" value="ECO:0007669"/>
    <property type="project" value="UniProtKB-ARBA"/>
</dbReference>